<gene>
    <name evidence="1" type="ORF">DXT76_06620</name>
</gene>
<reference evidence="1 2" key="1">
    <citation type="submission" date="2018-08" db="EMBL/GenBank/DDBJ databases">
        <title>Genome sequence of strict halophilic Halobacillus trueperi SS1 isolated from Lunsu, a salty water body of North West Himalayas.</title>
        <authorList>
            <person name="Gupta S."/>
            <person name="Sharma P."/>
            <person name="Dev K."/>
            <person name="Baumler D."/>
            <person name="Sourirajan A."/>
        </authorList>
    </citation>
    <scope>NUCLEOTIDE SEQUENCE [LARGE SCALE GENOMIC DNA]</scope>
    <source>
        <strain evidence="1 2">SS1</strain>
    </source>
</reference>
<proteinExistence type="predicted"/>
<evidence type="ECO:0000313" key="1">
    <source>
        <dbReference type="EMBL" id="RDY71671.1"/>
    </source>
</evidence>
<dbReference type="Pfam" id="PF11518">
    <property type="entry name" value="DUF3221"/>
    <property type="match status" value="1"/>
</dbReference>
<name>A0A3D8VR11_9BACI</name>
<evidence type="ECO:0000313" key="2">
    <source>
        <dbReference type="Proteomes" id="UP000257032"/>
    </source>
</evidence>
<accession>A0A3D8VR11</accession>
<protein>
    <submittedName>
        <fullName evidence="1">DUF3221 domain-containing protein</fullName>
    </submittedName>
</protein>
<comment type="caution">
    <text evidence="1">The sequence shown here is derived from an EMBL/GenBank/DDBJ whole genome shotgun (WGS) entry which is preliminary data.</text>
</comment>
<dbReference type="InterPro" id="IPR021598">
    <property type="entry name" value="DUF3221"/>
</dbReference>
<sequence length="176" mass="19353">MRTLIMISVALLLTACGYGTVGSDDEPNTLLPGDSPDIYGYIMEKDRDEILVVNPEGKDFSHTKKEEDYHEAVRVRMNTDAEVGDEVEVWFDGGVAESYPGQAIGGKIKVVPENKPDGADLYPSGAIKKAIEQHTLGQGVVVVESSTYEGEEDQWQITLKNTFSTEGEKERIVVKD</sequence>
<dbReference type="AlphaFoldDB" id="A0A3D8VR11"/>
<dbReference type="Proteomes" id="UP000257032">
    <property type="component" value="Unassembled WGS sequence"/>
</dbReference>
<dbReference type="RefSeq" id="WP_115893738.1">
    <property type="nucleotide sequence ID" value="NZ_QTLC01000028.1"/>
</dbReference>
<dbReference type="PROSITE" id="PS51257">
    <property type="entry name" value="PROKAR_LIPOPROTEIN"/>
    <property type="match status" value="1"/>
</dbReference>
<dbReference type="EMBL" id="QTLC01000028">
    <property type="protein sequence ID" value="RDY71671.1"/>
    <property type="molecule type" value="Genomic_DNA"/>
</dbReference>
<organism evidence="1 2">
    <name type="scientific">Halobacillus trueperi</name>
    <dbReference type="NCBI Taxonomy" id="156205"/>
    <lineage>
        <taxon>Bacteria</taxon>
        <taxon>Bacillati</taxon>
        <taxon>Bacillota</taxon>
        <taxon>Bacilli</taxon>
        <taxon>Bacillales</taxon>
        <taxon>Bacillaceae</taxon>
        <taxon>Halobacillus</taxon>
    </lineage>
</organism>